<dbReference type="InterPro" id="IPR010619">
    <property type="entry name" value="ThrE-like_N"/>
</dbReference>
<keyword evidence="3" id="KW-1133">Transmembrane helix</keyword>
<keyword evidence="3" id="KW-0472">Membrane</keyword>
<dbReference type="Proteomes" id="UP000193642">
    <property type="component" value="Unassembled WGS sequence"/>
</dbReference>
<dbReference type="PANTHER" id="PTHR31082:SF4">
    <property type="entry name" value="PHEROMONE-REGULATED MEMBRANE PROTEIN 10"/>
    <property type="match status" value="1"/>
</dbReference>
<dbReference type="PANTHER" id="PTHR31082">
    <property type="entry name" value="PHEROMONE-REGULATED MEMBRANE PROTEIN 10"/>
    <property type="match status" value="1"/>
</dbReference>
<dbReference type="Pfam" id="PF06738">
    <property type="entry name" value="ThrE"/>
    <property type="match status" value="1"/>
</dbReference>
<protein>
    <submittedName>
        <fullName evidence="5">DUF1212-domain-containing protein</fullName>
    </submittedName>
</protein>
<keyword evidence="3" id="KW-0812">Transmembrane</keyword>
<feature type="domain" description="Threonine/serine exporter-like N-terminal" evidence="4">
    <location>
        <begin position="144"/>
        <end position="288"/>
    </location>
</feature>
<evidence type="ECO:0000256" key="1">
    <source>
        <dbReference type="ARBA" id="ARBA00034125"/>
    </source>
</evidence>
<keyword evidence="6" id="KW-1185">Reference proteome</keyword>
<feature type="region of interest" description="Disordered" evidence="2">
    <location>
        <begin position="116"/>
        <end position="135"/>
    </location>
</feature>
<name>A0A1Y2CIB8_9FUNG</name>
<evidence type="ECO:0000256" key="3">
    <source>
        <dbReference type="SAM" id="Phobius"/>
    </source>
</evidence>
<dbReference type="STRING" id="329046.A0A1Y2CIB8"/>
<dbReference type="AlphaFoldDB" id="A0A1Y2CIB8"/>
<dbReference type="GO" id="GO:0022857">
    <property type="term" value="F:transmembrane transporter activity"/>
    <property type="evidence" value="ECO:0007669"/>
    <property type="project" value="InterPro"/>
</dbReference>
<evidence type="ECO:0000313" key="5">
    <source>
        <dbReference type="EMBL" id="ORY46798.1"/>
    </source>
</evidence>
<accession>A0A1Y2CIB8</accession>
<evidence type="ECO:0000313" key="6">
    <source>
        <dbReference type="Proteomes" id="UP000193642"/>
    </source>
</evidence>
<dbReference type="EMBL" id="MCGO01000015">
    <property type="protein sequence ID" value="ORY46798.1"/>
    <property type="molecule type" value="Genomic_DNA"/>
</dbReference>
<evidence type="ECO:0000256" key="2">
    <source>
        <dbReference type="SAM" id="MobiDB-lite"/>
    </source>
</evidence>
<dbReference type="InterPro" id="IPR051361">
    <property type="entry name" value="ThrE/Ser_Exporter"/>
</dbReference>
<reference evidence="5 6" key="1">
    <citation type="submission" date="2016-07" db="EMBL/GenBank/DDBJ databases">
        <title>Pervasive Adenine N6-methylation of Active Genes in Fungi.</title>
        <authorList>
            <consortium name="DOE Joint Genome Institute"/>
            <person name="Mondo S.J."/>
            <person name="Dannebaum R.O."/>
            <person name="Kuo R.C."/>
            <person name="Labutti K."/>
            <person name="Haridas S."/>
            <person name="Kuo A."/>
            <person name="Salamov A."/>
            <person name="Ahrendt S.R."/>
            <person name="Lipzen A."/>
            <person name="Sullivan W."/>
            <person name="Andreopoulos W.B."/>
            <person name="Clum A."/>
            <person name="Lindquist E."/>
            <person name="Daum C."/>
            <person name="Ramamoorthy G.K."/>
            <person name="Gryganskyi A."/>
            <person name="Culley D."/>
            <person name="Magnuson J.K."/>
            <person name="James T.Y."/>
            <person name="O'Malley M.A."/>
            <person name="Stajich J.E."/>
            <person name="Spatafora J.W."/>
            <person name="Visel A."/>
            <person name="Grigoriev I.V."/>
        </authorList>
    </citation>
    <scope>NUCLEOTIDE SEQUENCE [LARGE SCALE GENOMIC DNA]</scope>
    <source>
        <strain evidence="5 6">JEL800</strain>
    </source>
</reference>
<sequence>MFSDTAEILQLQNPEEIHGPEDVAKLMRKKGISTWAAVTAFSSGAAGAPSVNATPAITVGGSEDQDEISGADSIPLKDADEVDSVRRESSRRITNRTSVSFIERKRHIQLSLSKSASESVLDSEAPPHHPADTAIDNENIKRNFLIKLARDFQTYGAPSHRIEHHMTQVAQSMSVQADFILFPGLIMISFGGEDHRQHTHFIKAPGGIHMAKLAQVNALCQTLTEKLISIDDAIDLLEGWVAKGYPDWVILLTYPVSSFCISLLLFQISWLESVIAGFLGLLIAIIELSTRNMVSGTSCGIRVSIIRNVPISTNEFRLCHKDPYPAPPKLDPTSPLWSLLFFVPMSMSINLLFQANKHQWPIMVLSSGLGYGLAATPTAITAIAGFTIGLTGNIYARITNDVAIAPILSGILIQVPGSLSVKSTLGFFGGTAVLPAGNSSSPNTSVVDG</sequence>
<evidence type="ECO:0000259" key="4">
    <source>
        <dbReference type="Pfam" id="PF06738"/>
    </source>
</evidence>
<proteinExistence type="inferred from homology"/>
<gene>
    <name evidence="5" type="ORF">BCR33DRAFT_736334</name>
</gene>
<organism evidence="5 6">
    <name type="scientific">Rhizoclosmatium globosum</name>
    <dbReference type="NCBI Taxonomy" id="329046"/>
    <lineage>
        <taxon>Eukaryota</taxon>
        <taxon>Fungi</taxon>
        <taxon>Fungi incertae sedis</taxon>
        <taxon>Chytridiomycota</taxon>
        <taxon>Chytridiomycota incertae sedis</taxon>
        <taxon>Chytridiomycetes</taxon>
        <taxon>Chytridiales</taxon>
        <taxon>Chytriomycetaceae</taxon>
        <taxon>Rhizoclosmatium</taxon>
    </lineage>
</organism>
<comment type="caution">
    <text evidence="5">The sequence shown here is derived from an EMBL/GenBank/DDBJ whole genome shotgun (WGS) entry which is preliminary data.</text>
</comment>
<dbReference type="OrthoDB" id="413008at2759"/>
<comment type="similarity">
    <text evidence="1">Belongs to the ThrE exporter (TC 2.A.79) family.</text>
</comment>
<feature type="transmembrane region" description="Helical" evidence="3">
    <location>
        <begin position="263"/>
        <end position="286"/>
    </location>
</feature>
<feature type="transmembrane region" description="Helical" evidence="3">
    <location>
        <begin position="336"/>
        <end position="353"/>
    </location>
</feature>